<dbReference type="EMBL" id="JBHLWN010000121">
    <property type="protein sequence ID" value="MFC0216462.1"/>
    <property type="molecule type" value="Genomic_DNA"/>
</dbReference>
<accession>A0ABV6DV68</accession>
<evidence type="ECO:0000256" key="1">
    <source>
        <dbReference type="ARBA" id="ARBA00022801"/>
    </source>
</evidence>
<dbReference type="InterPro" id="IPR008928">
    <property type="entry name" value="6-hairpin_glycosidase_sf"/>
</dbReference>
<keyword evidence="2" id="KW-0472">Membrane</keyword>
<dbReference type="GO" id="GO:0016787">
    <property type="term" value="F:hydrolase activity"/>
    <property type="evidence" value="ECO:0007669"/>
    <property type="project" value="UniProtKB-KW"/>
</dbReference>
<evidence type="ECO:0000313" key="4">
    <source>
        <dbReference type="Proteomes" id="UP001589776"/>
    </source>
</evidence>
<dbReference type="InterPro" id="IPR010905">
    <property type="entry name" value="Glyco_hydro_88"/>
</dbReference>
<comment type="caution">
    <text evidence="3">The sequence shown here is derived from an EMBL/GenBank/DDBJ whole genome shotgun (WGS) entry which is preliminary data.</text>
</comment>
<evidence type="ECO:0000313" key="3">
    <source>
        <dbReference type="EMBL" id="MFC0216462.1"/>
    </source>
</evidence>
<keyword evidence="1 3" id="KW-0378">Hydrolase</keyword>
<dbReference type="InterPro" id="IPR052043">
    <property type="entry name" value="PolySaccharide_Degr_Enz"/>
</dbReference>
<sequence>MIHVIGWIALSIVIVLLLIDAIPIAGDWLGRIKIGRFEDKRRWKEAIVNVGLAWLNRTPKMKVTDNTRLIAIDMWKGHYSSSTIQHWQEAALLLGLSSGGPGDERTAKEIRNYLNRTFNSEGQWRQAPAHVDSAIVAYAVMKLQGTNPDTYKPALDATWHLIQDHIGADGTVAYRKFMQQYRYVDTIGFICPFLVAYGLRYGKPECIELAVQQIQAYEEHGMLQEHFIPCHAYRTEDKAPLGLYGWGRGLAWYALGLMDAWKELPAGHKYKSLLETSVARFASAAMRYQQPGGNWNWTVTRAEARADSSATAVLGWYLLEASRVEGIAGECRRHAERAVHYLMKVTRRSGAVDFSQGDTKDIGVYAMLFGIMPFTQGFCMRLMNSNVDLGGDLVG</sequence>
<feature type="transmembrane region" description="Helical" evidence="2">
    <location>
        <begin position="6"/>
        <end position="30"/>
    </location>
</feature>
<gene>
    <name evidence="3" type="ORF">ACFFK0_29115</name>
</gene>
<reference evidence="3 4" key="1">
    <citation type="submission" date="2024-09" db="EMBL/GenBank/DDBJ databases">
        <authorList>
            <person name="Sun Q."/>
            <person name="Mori K."/>
        </authorList>
    </citation>
    <scope>NUCLEOTIDE SEQUENCE [LARGE SCALE GENOMIC DNA]</scope>
    <source>
        <strain evidence="3 4">CCM 7759</strain>
    </source>
</reference>
<protein>
    <submittedName>
        <fullName evidence="3">Glycoside hydrolase family 88 protein</fullName>
    </submittedName>
</protein>
<dbReference type="RefSeq" id="WP_377474672.1">
    <property type="nucleotide sequence ID" value="NZ_JBHLWN010000121.1"/>
</dbReference>
<evidence type="ECO:0000256" key="2">
    <source>
        <dbReference type="SAM" id="Phobius"/>
    </source>
</evidence>
<dbReference type="SUPFAM" id="SSF48208">
    <property type="entry name" value="Six-hairpin glycosidases"/>
    <property type="match status" value="1"/>
</dbReference>
<dbReference type="InterPro" id="IPR012341">
    <property type="entry name" value="6hp_glycosidase-like_sf"/>
</dbReference>
<organism evidence="3 4">
    <name type="scientific">Paenibacillus chartarius</name>
    <dbReference type="NCBI Taxonomy" id="747481"/>
    <lineage>
        <taxon>Bacteria</taxon>
        <taxon>Bacillati</taxon>
        <taxon>Bacillota</taxon>
        <taxon>Bacilli</taxon>
        <taxon>Bacillales</taxon>
        <taxon>Paenibacillaceae</taxon>
        <taxon>Paenibacillus</taxon>
    </lineage>
</organism>
<dbReference type="PANTHER" id="PTHR33886:SF8">
    <property type="entry name" value="UNSATURATED RHAMNOGALACTURONAN HYDROLASE (EUROFUNG)"/>
    <property type="match status" value="1"/>
</dbReference>
<name>A0ABV6DV68_9BACL</name>
<proteinExistence type="predicted"/>
<keyword evidence="4" id="KW-1185">Reference proteome</keyword>
<dbReference type="Gene3D" id="1.50.10.10">
    <property type="match status" value="1"/>
</dbReference>
<dbReference type="Proteomes" id="UP001589776">
    <property type="component" value="Unassembled WGS sequence"/>
</dbReference>
<keyword evidence="2" id="KW-1133">Transmembrane helix</keyword>
<keyword evidence="2" id="KW-0812">Transmembrane</keyword>
<dbReference type="PANTHER" id="PTHR33886">
    <property type="entry name" value="UNSATURATED RHAMNOGALACTURONAN HYDROLASE (EUROFUNG)"/>
    <property type="match status" value="1"/>
</dbReference>
<dbReference type="Pfam" id="PF07470">
    <property type="entry name" value="Glyco_hydro_88"/>
    <property type="match status" value="1"/>
</dbReference>